<evidence type="ECO:0000313" key="16">
    <source>
        <dbReference type="Proteomes" id="UP001642540"/>
    </source>
</evidence>
<dbReference type="Pfam" id="PF00633">
    <property type="entry name" value="HHH"/>
    <property type="match status" value="1"/>
</dbReference>
<feature type="compositionally biased region" description="Polar residues" evidence="13">
    <location>
        <begin position="91"/>
        <end position="102"/>
    </location>
</feature>
<evidence type="ECO:0000256" key="2">
    <source>
        <dbReference type="ARBA" id="ARBA00008343"/>
    </source>
</evidence>
<dbReference type="EMBL" id="CAXLJM020000148">
    <property type="protein sequence ID" value="CAL8142630.1"/>
    <property type="molecule type" value="Genomic_DNA"/>
</dbReference>
<dbReference type="SMART" id="SM00478">
    <property type="entry name" value="ENDO3c"/>
    <property type="match status" value="1"/>
</dbReference>
<evidence type="ECO:0000256" key="3">
    <source>
        <dbReference type="ARBA" id="ARBA00022723"/>
    </source>
</evidence>
<dbReference type="InterPro" id="IPR003265">
    <property type="entry name" value="HhH-GPD_domain"/>
</dbReference>
<keyword evidence="9 12" id="KW-0234">DNA repair</keyword>
<dbReference type="InterPro" id="IPR030841">
    <property type="entry name" value="NTH1"/>
</dbReference>
<evidence type="ECO:0000256" key="11">
    <source>
        <dbReference type="ARBA" id="ARBA00023295"/>
    </source>
</evidence>
<dbReference type="PANTHER" id="PTHR43286:SF1">
    <property type="entry name" value="ENDONUCLEASE III-LIKE PROTEIN 1"/>
    <property type="match status" value="1"/>
</dbReference>
<dbReference type="PANTHER" id="PTHR43286">
    <property type="entry name" value="ENDONUCLEASE III-LIKE PROTEIN 1"/>
    <property type="match status" value="1"/>
</dbReference>
<dbReference type="EC" id="3.2.2.-" evidence="12"/>
<organism evidence="15 16">
    <name type="scientific">Orchesella dallaii</name>
    <dbReference type="NCBI Taxonomy" id="48710"/>
    <lineage>
        <taxon>Eukaryota</taxon>
        <taxon>Metazoa</taxon>
        <taxon>Ecdysozoa</taxon>
        <taxon>Arthropoda</taxon>
        <taxon>Hexapoda</taxon>
        <taxon>Collembola</taxon>
        <taxon>Entomobryomorpha</taxon>
        <taxon>Entomobryoidea</taxon>
        <taxon>Orchesellidae</taxon>
        <taxon>Orchesellinae</taxon>
        <taxon>Orchesella</taxon>
    </lineage>
</organism>
<keyword evidence="16" id="KW-1185">Reference proteome</keyword>
<reference evidence="15 16" key="1">
    <citation type="submission" date="2024-08" db="EMBL/GenBank/DDBJ databases">
        <authorList>
            <person name="Cucini C."/>
            <person name="Frati F."/>
        </authorList>
    </citation>
    <scope>NUCLEOTIDE SEQUENCE [LARGE SCALE GENOMIC DNA]</scope>
</reference>
<accession>A0ABP1S2S5</accession>
<evidence type="ECO:0000256" key="6">
    <source>
        <dbReference type="ARBA" id="ARBA00022946"/>
    </source>
</evidence>
<keyword evidence="5 12" id="KW-0378">Hydrolase</keyword>
<evidence type="ECO:0000256" key="4">
    <source>
        <dbReference type="ARBA" id="ARBA00022763"/>
    </source>
</evidence>
<gene>
    <name evidence="12" type="primary">NTH1</name>
    <name evidence="15" type="ORF">ODALV1_LOCUS29108</name>
</gene>
<name>A0ABP1S2S5_9HEXA</name>
<dbReference type="InterPro" id="IPR000445">
    <property type="entry name" value="HhH_motif"/>
</dbReference>
<evidence type="ECO:0000259" key="14">
    <source>
        <dbReference type="SMART" id="SM00478"/>
    </source>
</evidence>
<comment type="catalytic activity">
    <reaction evidence="12">
        <text>2'-deoxyribonucleotide-(2'-deoxyribose 5'-phosphate)-2'-deoxyribonucleotide-DNA = a 3'-end 2'-deoxyribonucleotide-(2,3-dehydro-2,3-deoxyribose 5'-phosphate)-DNA + a 5'-end 5'-phospho-2'-deoxyribonucleoside-DNA + H(+)</text>
        <dbReference type="Rhea" id="RHEA:66592"/>
        <dbReference type="Rhea" id="RHEA-COMP:13180"/>
        <dbReference type="Rhea" id="RHEA-COMP:16897"/>
        <dbReference type="Rhea" id="RHEA-COMP:17067"/>
        <dbReference type="ChEBI" id="CHEBI:15378"/>
        <dbReference type="ChEBI" id="CHEBI:136412"/>
        <dbReference type="ChEBI" id="CHEBI:157695"/>
        <dbReference type="ChEBI" id="CHEBI:167181"/>
        <dbReference type="EC" id="4.2.99.18"/>
    </reaction>
</comment>
<evidence type="ECO:0000313" key="15">
    <source>
        <dbReference type="EMBL" id="CAL8142630.1"/>
    </source>
</evidence>
<feature type="compositionally biased region" description="Low complexity" evidence="13">
    <location>
        <begin position="107"/>
        <end position="118"/>
    </location>
</feature>
<keyword evidence="12" id="KW-0539">Nucleus</keyword>
<keyword evidence="8" id="KW-0411">Iron-sulfur</keyword>
<dbReference type="CDD" id="cd00056">
    <property type="entry name" value="ENDO3c"/>
    <property type="match status" value="1"/>
</dbReference>
<comment type="function">
    <text evidence="12">Bifunctional DNA N-glycosylase with associated apurinic/apyrimidinic (AP) lyase function that catalyzes the first step in base excision repair (BER), the primary repair pathway for the repair of oxidative DNA damage. The DNA N-glycosylase activity releases the damaged DNA base from DNA by cleaving the N-glycosidic bond, leaving an AP site. The AP lyase activity cleaves the phosphodiester bond 3' to the AP site by a beta-elimination. Primarily recognizes and repairs oxidative base damage of pyrimidines.</text>
</comment>
<comment type="caution">
    <text evidence="15">The sequence shown here is derived from an EMBL/GenBank/DDBJ whole genome shotgun (WGS) entry which is preliminary data.</text>
</comment>
<sequence>MRAIPNCFKALYAVHKSRIQVMASRNRKRIGNTAAVGGDVPGDVSKKTTSRSRQAIKIEFEPDVNNEEKPDLMSLKDGIEVPMIKSETGDGDTQTEGPTQVLKSEDATASGSTDAATTPAKNKRSKREPLKVEPPSNWQKVLENIKIMRSTKTAAVDTMGCERTADLTVDPKIQRFQTLVSLMLSSQTKDQVTYAAMERLKARGLTVQSMLDVDEKELGDLLNPVSFYKRKSIYIKKAAKMLRDSYADDIPATVEDLMSLPGVGPKMAYICMNAAWNENVGIGVDTHVHRIANRLKWTGVKGTNDPEKTREALESWMPKELWQETNILLVGFGQEICRPVGPKCDTCLNKDICPSSTAKTKKPKKLKA</sequence>
<dbReference type="Gene3D" id="1.10.1670.10">
    <property type="entry name" value="Helix-hairpin-Helix base-excision DNA repair enzymes (C-terminal)"/>
    <property type="match status" value="1"/>
</dbReference>
<keyword evidence="7" id="KW-0408">Iron</keyword>
<keyword evidence="11 12" id="KW-0326">Glycosidase</keyword>
<keyword evidence="4 12" id="KW-0227">DNA damage</keyword>
<evidence type="ECO:0000256" key="12">
    <source>
        <dbReference type="HAMAP-Rule" id="MF_03183"/>
    </source>
</evidence>
<dbReference type="HAMAP" id="MF_03183">
    <property type="entry name" value="Endonuclease_III_Nth"/>
    <property type="match status" value="1"/>
</dbReference>
<dbReference type="EC" id="4.2.99.18" evidence="12"/>
<feature type="region of interest" description="Disordered" evidence="13">
    <location>
        <begin position="84"/>
        <end position="136"/>
    </location>
</feature>
<dbReference type="Proteomes" id="UP001642540">
    <property type="component" value="Unassembled WGS sequence"/>
</dbReference>
<evidence type="ECO:0000256" key="7">
    <source>
        <dbReference type="ARBA" id="ARBA00023004"/>
    </source>
</evidence>
<evidence type="ECO:0000256" key="1">
    <source>
        <dbReference type="ARBA" id="ARBA00001966"/>
    </source>
</evidence>
<keyword evidence="12" id="KW-0496">Mitochondrion</keyword>
<comment type="caution">
    <text evidence="12">Lacks conserved residue(s) required for the propagation of feature annotation.</text>
</comment>
<dbReference type="InterPro" id="IPR023170">
    <property type="entry name" value="HhH_base_excis_C"/>
</dbReference>
<evidence type="ECO:0000256" key="9">
    <source>
        <dbReference type="ARBA" id="ARBA00023204"/>
    </source>
</evidence>
<evidence type="ECO:0000256" key="5">
    <source>
        <dbReference type="ARBA" id="ARBA00022801"/>
    </source>
</evidence>
<comment type="subcellular location">
    <subcellularLocation>
        <location evidence="12">Nucleus</location>
    </subcellularLocation>
    <subcellularLocation>
        <location evidence="12">Mitochondrion</location>
    </subcellularLocation>
</comment>
<comment type="cofactor">
    <cofactor evidence="1">
        <name>[4Fe-4S] cluster</name>
        <dbReference type="ChEBI" id="CHEBI:49883"/>
    </cofactor>
</comment>
<keyword evidence="6" id="KW-0809">Transit peptide</keyword>
<dbReference type="InterPro" id="IPR011257">
    <property type="entry name" value="DNA_glycosylase"/>
</dbReference>
<feature type="domain" description="HhH-GPD" evidence="14">
    <location>
        <begin position="184"/>
        <end position="335"/>
    </location>
</feature>
<comment type="similarity">
    <text evidence="2 12">Belongs to the Nth/MutY family.</text>
</comment>
<evidence type="ECO:0000256" key="8">
    <source>
        <dbReference type="ARBA" id="ARBA00023014"/>
    </source>
</evidence>
<protein>
    <recommendedName>
        <fullName evidence="12">Endonuclease III homolog</fullName>
        <ecNumber evidence="12">3.2.2.-</ecNumber>
        <ecNumber evidence="12">4.2.99.18</ecNumber>
    </recommendedName>
    <alternativeName>
        <fullName evidence="12">Bifunctional DNA N-glycosylase/DNA-(apurinic or apyrimidinic site) lyase</fullName>
        <shortName evidence="12">DNA glycosylase/AP lyase</shortName>
    </alternativeName>
</protein>
<dbReference type="SUPFAM" id="SSF48150">
    <property type="entry name" value="DNA-glycosylase"/>
    <property type="match status" value="1"/>
</dbReference>
<evidence type="ECO:0000256" key="10">
    <source>
        <dbReference type="ARBA" id="ARBA00023239"/>
    </source>
</evidence>
<dbReference type="Pfam" id="PF00730">
    <property type="entry name" value="HhH-GPD"/>
    <property type="match status" value="1"/>
</dbReference>
<proteinExistence type="inferred from homology"/>
<keyword evidence="10 12" id="KW-0456">Lyase</keyword>
<dbReference type="InterPro" id="IPR003651">
    <property type="entry name" value="Endonuclease3_FeS-loop_motif"/>
</dbReference>
<keyword evidence="3" id="KW-0479">Metal-binding</keyword>
<dbReference type="Gene3D" id="1.10.340.30">
    <property type="entry name" value="Hypothetical protein, domain 2"/>
    <property type="match status" value="1"/>
</dbReference>
<dbReference type="SMART" id="SM00525">
    <property type="entry name" value="FES"/>
    <property type="match status" value="1"/>
</dbReference>
<evidence type="ECO:0000256" key="13">
    <source>
        <dbReference type="SAM" id="MobiDB-lite"/>
    </source>
</evidence>